<dbReference type="EMBL" id="JAOWLA010000005">
    <property type="protein sequence ID" value="MCV2864494.1"/>
    <property type="molecule type" value="Genomic_DNA"/>
</dbReference>
<comment type="caution">
    <text evidence="1">The sequence shown here is derived from an EMBL/GenBank/DDBJ whole genome shotgun (WGS) entry which is preliminary data.</text>
</comment>
<name>A0ABT2Z042_9RHOB</name>
<sequence>MVTGNGQEPRMILLRINETYWLYEGEEFLSPMLKGGGYFPTPVICYRFEDHLTLRAFVGAGRPMTDFWGINPDIVERLRRDEHLLESEPPLD</sequence>
<dbReference type="Proteomes" id="UP001652503">
    <property type="component" value="Unassembled WGS sequence"/>
</dbReference>
<dbReference type="RefSeq" id="WP_263721010.1">
    <property type="nucleotide sequence ID" value="NZ_JAOWLA010000005.1"/>
</dbReference>
<protein>
    <submittedName>
        <fullName evidence="1">Uncharacterized protein</fullName>
    </submittedName>
</protein>
<organism evidence="1 2">
    <name type="scientific">Albidovulum sediminicola</name>
    <dbReference type="NCBI Taxonomy" id="2984331"/>
    <lineage>
        <taxon>Bacteria</taxon>
        <taxon>Pseudomonadati</taxon>
        <taxon>Pseudomonadota</taxon>
        <taxon>Alphaproteobacteria</taxon>
        <taxon>Rhodobacterales</taxon>
        <taxon>Paracoccaceae</taxon>
        <taxon>Albidovulum</taxon>
    </lineage>
</organism>
<keyword evidence="2" id="KW-1185">Reference proteome</keyword>
<evidence type="ECO:0000313" key="1">
    <source>
        <dbReference type="EMBL" id="MCV2864494.1"/>
    </source>
</evidence>
<gene>
    <name evidence="1" type="ORF">OE647_07035</name>
</gene>
<evidence type="ECO:0000313" key="2">
    <source>
        <dbReference type="Proteomes" id="UP001652503"/>
    </source>
</evidence>
<proteinExistence type="predicted"/>
<accession>A0ABT2Z042</accession>
<reference evidence="1 2" key="1">
    <citation type="submission" date="2022-10" db="EMBL/GenBank/DDBJ databases">
        <title>Defluviimonas sp. nov., isolated from ocean surface water.</title>
        <authorList>
            <person name="He W."/>
            <person name="Wang L."/>
            <person name="Zhang D.-F."/>
        </authorList>
    </citation>
    <scope>NUCLEOTIDE SEQUENCE [LARGE SCALE GENOMIC DNA]</scope>
    <source>
        <strain evidence="1 2">WL0075</strain>
    </source>
</reference>